<reference evidence="2" key="1">
    <citation type="submission" date="2019-11" db="EMBL/GenBank/DDBJ databases">
        <title>Comparative genomics of photobacteria reveal adaptation to distinct habitats.</title>
        <authorList>
            <person name="Fuertes-Perez S."/>
            <person name="Hilgarth M."/>
            <person name="Vogel R.F."/>
        </authorList>
    </citation>
    <scope>NUCLEOTIDE SEQUENCE</scope>
    <source>
        <strain evidence="2">TMW2.2145</strain>
    </source>
</reference>
<comment type="caution">
    <text evidence="2">The sequence shown here is derived from an EMBL/GenBank/DDBJ whole genome shotgun (WGS) entry which is preliminary data.</text>
</comment>
<evidence type="ECO:0000313" key="3">
    <source>
        <dbReference type="Proteomes" id="UP000813876"/>
    </source>
</evidence>
<proteinExistence type="predicted"/>
<evidence type="ECO:0000259" key="1">
    <source>
        <dbReference type="Pfam" id="PF00534"/>
    </source>
</evidence>
<evidence type="ECO:0000313" key="2">
    <source>
        <dbReference type="EMBL" id="MCF2300813.1"/>
    </source>
</evidence>
<gene>
    <name evidence="2" type="ORF">GLP33_03615</name>
</gene>
<dbReference type="Proteomes" id="UP000813876">
    <property type="component" value="Unassembled WGS sequence"/>
</dbReference>
<dbReference type="EMBL" id="WMCP01000002">
    <property type="protein sequence ID" value="MCF2300813.1"/>
    <property type="molecule type" value="Genomic_DNA"/>
</dbReference>
<dbReference type="RefSeq" id="WP_065194928.1">
    <property type="nucleotide sequence ID" value="NZ_LZFF01000022.1"/>
</dbReference>
<name>A0AAW4ZU03_PHOPO</name>
<dbReference type="PANTHER" id="PTHR12526">
    <property type="entry name" value="GLYCOSYLTRANSFERASE"/>
    <property type="match status" value="1"/>
</dbReference>
<dbReference type="GO" id="GO:1901135">
    <property type="term" value="P:carbohydrate derivative metabolic process"/>
    <property type="evidence" value="ECO:0007669"/>
    <property type="project" value="UniProtKB-ARBA"/>
</dbReference>
<dbReference type="Pfam" id="PF00534">
    <property type="entry name" value="Glycos_transf_1"/>
    <property type="match status" value="1"/>
</dbReference>
<sequence>MKIINHVMSQDINSNILTSFIKYLSKSDLNEQHITSIEPIENADIYHYHRPHLENKLLPNSIVTVHHDLMESDPWLSLSKFLKIYQDAKAVVCLNSIQKKILSNHKITNTYIIPHGYNASIFDPNKIFESNHKEKLTLALISKRYGRRVKGEAYFLELIKRLDNNLFDFILVGDGRSEEFYLLQEYGFDARAYEKLPYRIFDSLYEKIDFLLMLSSFEGGPANVPEAIVSGVPVAGFPIGMVPDFIKDQQNGIILTGDFDSDAQRLMHFAKNRNYFNDLKKTTQEMTYLVPTWEDVADMYNQIYIEMEVK</sequence>
<organism evidence="2 3">
    <name type="scientific">Photobacterium phosphoreum</name>
    <dbReference type="NCBI Taxonomy" id="659"/>
    <lineage>
        <taxon>Bacteria</taxon>
        <taxon>Pseudomonadati</taxon>
        <taxon>Pseudomonadota</taxon>
        <taxon>Gammaproteobacteria</taxon>
        <taxon>Vibrionales</taxon>
        <taxon>Vibrionaceae</taxon>
        <taxon>Photobacterium</taxon>
    </lineage>
</organism>
<protein>
    <submittedName>
        <fullName evidence="2">Glycosyltransferase</fullName>
    </submittedName>
</protein>
<dbReference type="InterPro" id="IPR001296">
    <property type="entry name" value="Glyco_trans_1"/>
</dbReference>
<dbReference type="SUPFAM" id="SSF53756">
    <property type="entry name" value="UDP-Glycosyltransferase/glycogen phosphorylase"/>
    <property type="match status" value="1"/>
</dbReference>
<dbReference type="Gene3D" id="3.40.50.2000">
    <property type="entry name" value="Glycogen Phosphorylase B"/>
    <property type="match status" value="2"/>
</dbReference>
<feature type="domain" description="Glycosyl transferase family 1" evidence="1">
    <location>
        <begin position="125"/>
        <end position="284"/>
    </location>
</feature>
<accession>A0AAW4ZU03</accession>
<dbReference type="AlphaFoldDB" id="A0AAW4ZU03"/>
<dbReference type="GO" id="GO:0016757">
    <property type="term" value="F:glycosyltransferase activity"/>
    <property type="evidence" value="ECO:0007669"/>
    <property type="project" value="InterPro"/>
</dbReference>